<dbReference type="GO" id="GO:0007143">
    <property type="term" value="P:female meiotic nuclear division"/>
    <property type="evidence" value="ECO:0007669"/>
    <property type="project" value="InterPro"/>
</dbReference>
<evidence type="ECO:0000313" key="3">
    <source>
        <dbReference type="Proteomes" id="UP000734854"/>
    </source>
</evidence>
<dbReference type="InterPro" id="IPR039933">
    <property type="entry name" value="XRI1"/>
</dbReference>
<gene>
    <name evidence="2" type="ORF">ZIOFF_021037</name>
</gene>
<sequence length="294" mass="32760">MSCGICSSDMWQWQQEGECCLPTYSQFALPLWDDTMGNQTPLRGFGDFDLDELDFGDEAEKGVEEANEASRVKRRRVLNFFSDDDGATAVNEHLSSEVVCSTTVREDSTSAKICTQNSQSNLTCSEFVIDDRFLFSNEVLDPSSDEWMENYFNDSEMSSSMNDQVKLNSQIDVSDFLTGEPDKKTKVLPNPPKPSTLRIFKGRKSHISSLTKLTTSVAYPFTLVKPLQIQGHVTLKDINQRIHSQPSSRPRNEEVDDPSISYPTSAFSGKPVIGKTKILTEGGKGSITILRTKG</sequence>
<protein>
    <recommendedName>
        <fullName evidence="4">Protein XRI1</fullName>
    </recommendedName>
</protein>
<dbReference type="PANTHER" id="PTHR33385:SF4">
    <property type="entry name" value="PROTEIN XRI1"/>
    <property type="match status" value="1"/>
</dbReference>
<accession>A0A8J5HJE5</accession>
<dbReference type="AlphaFoldDB" id="A0A8J5HJE5"/>
<organism evidence="2 3">
    <name type="scientific">Zingiber officinale</name>
    <name type="common">Ginger</name>
    <name type="synonym">Amomum zingiber</name>
    <dbReference type="NCBI Taxonomy" id="94328"/>
    <lineage>
        <taxon>Eukaryota</taxon>
        <taxon>Viridiplantae</taxon>
        <taxon>Streptophyta</taxon>
        <taxon>Embryophyta</taxon>
        <taxon>Tracheophyta</taxon>
        <taxon>Spermatophyta</taxon>
        <taxon>Magnoliopsida</taxon>
        <taxon>Liliopsida</taxon>
        <taxon>Zingiberales</taxon>
        <taxon>Zingiberaceae</taxon>
        <taxon>Zingiber</taxon>
    </lineage>
</organism>
<dbReference type="EMBL" id="JACMSC010000006">
    <property type="protein sequence ID" value="KAG6517641.1"/>
    <property type="molecule type" value="Genomic_DNA"/>
</dbReference>
<evidence type="ECO:0008006" key="4">
    <source>
        <dbReference type="Google" id="ProtNLM"/>
    </source>
</evidence>
<evidence type="ECO:0000256" key="1">
    <source>
        <dbReference type="SAM" id="MobiDB-lite"/>
    </source>
</evidence>
<name>A0A8J5HJE5_ZINOF</name>
<dbReference type="Proteomes" id="UP000734854">
    <property type="component" value="Unassembled WGS sequence"/>
</dbReference>
<evidence type="ECO:0000313" key="2">
    <source>
        <dbReference type="EMBL" id="KAG6517641.1"/>
    </source>
</evidence>
<dbReference type="GO" id="GO:0007140">
    <property type="term" value="P:male meiotic nuclear division"/>
    <property type="evidence" value="ECO:0007669"/>
    <property type="project" value="InterPro"/>
</dbReference>
<proteinExistence type="predicted"/>
<comment type="caution">
    <text evidence="2">The sequence shown here is derived from an EMBL/GenBank/DDBJ whole genome shotgun (WGS) entry which is preliminary data.</text>
</comment>
<feature type="region of interest" description="Disordered" evidence="1">
    <location>
        <begin position="242"/>
        <end position="268"/>
    </location>
</feature>
<reference evidence="2 3" key="1">
    <citation type="submission" date="2020-08" db="EMBL/GenBank/DDBJ databases">
        <title>Plant Genome Project.</title>
        <authorList>
            <person name="Zhang R.-G."/>
        </authorList>
    </citation>
    <scope>NUCLEOTIDE SEQUENCE [LARGE SCALE GENOMIC DNA]</scope>
    <source>
        <tissue evidence="2">Rhizome</tissue>
    </source>
</reference>
<keyword evidence="3" id="KW-1185">Reference proteome</keyword>
<dbReference type="PANTHER" id="PTHR33385">
    <property type="entry name" value="PROTEIN XRI1"/>
    <property type="match status" value="1"/>
</dbReference>